<dbReference type="EC" id="3.6.1.55" evidence="12"/>
<dbReference type="GO" id="GO:0035539">
    <property type="term" value="F:8-oxo-7,8-dihydrodeoxyguanosine triphosphate pyrophosphatase activity"/>
    <property type="evidence" value="ECO:0007669"/>
    <property type="project" value="UniProtKB-EC"/>
</dbReference>
<evidence type="ECO:0000256" key="2">
    <source>
        <dbReference type="ARBA" id="ARBA00005582"/>
    </source>
</evidence>
<evidence type="ECO:0000256" key="9">
    <source>
        <dbReference type="ARBA" id="ARBA00023204"/>
    </source>
</evidence>
<gene>
    <name evidence="20" type="primary">mutT</name>
    <name evidence="20" type="ORF">TRIP_B50431</name>
</gene>
<keyword evidence="7 20" id="KW-0378">Hydrolase</keyword>
<evidence type="ECO:0000256" key="8">
    <source>
        <dbReference type="ARBA" id="ARBA00022842"/>
    </source>
</evidence>
<organism evidence="20">
    <name type="scientific">Uncultured Desulfatiglans sp</name>
    <dbReference type="NCBI Taxonomy" id="1748965"/>
    <lineage>
        <taxon>Bacteria</taxon>
        <taxon>Pseudomonadati</taxon>
        <taxon>Thermodesulfobacteriota</taxon>
        <taxon>Desulfobacteria</taxon>
        <taxon>Desulfatiglandales</taxon>
        <taxon>Desulfatiglandaceae</taxon>
        <taxon>Desulfatiglans</taxon>
        <taxon>environmental samples</taxon>
    </lineage>
</organism>
<dbReference type="PRINTS" id="PR00502">
    <property type="entry name" value="NUDIXFAMILY"/>
</dbReference>
<evidence type="ECO:0000256" key="12">
    <source>
        <dbReference type="ARBA" id="ARBA00038905"/>
    </source>
</evidence>
<evidence type="ECO:0000256" key="7">
    <source>
        <dbReference type="ARBA" id="ARBA00022801"/>
    </source>
</evidence>
<dbReference type="GO" id="GO:0006281">
    <property type="term" value="P:DNA repair"/>
    <property type="evidence" value="ECO:0007669"/>
    <property type="project" value="UniProtKB-KW"/>
</dbReference>
<evidence type="ECO:0000256" key="1">
    <source>
        <dbReference type="ARBA" id="ARBA00001946"/>
    </source>
</evidence>
<evidence type="ECO:0000313" key="20">
    <source>
        <dbReference type="EMBL" id="VBB47636.1"/>
    </source>
</evidence>
<protein>
    <recommendedName>
        <fullName evidence="13">8-oxo-dGTP diphosphatase</fullName>
        <ecNumber evidence="12">3.6.1.55</ecNumber>
    </recommendedName>
    <alternativeName>
        <fullName evidence="16">7,8-dihydro-8-oxoguanine-triphosphatase</fullName>
    </alternativeName>
    <alternativeName>
        <fullName evidence="15">Mutator protein MutT</fullName>
    </alternativeName>
    <alternativeName>
        <fullName evidence="14">dGTP pyrophosphohydrolase</fullName>
    </alternativeName>
</protein>
<dbReference type="SUPFAM" id="SSF55811">
    <property type="entry name" value="Nudix"/>
    <property type="match status" value="1"/>
</dbReference>
<feature type="binding site" evidence="18">
    <location>
        <position position="40"/>
    </location>
    <ligand>
        <name>Mg(2+)</name>
        <dbReference type="ChEBI" id="CHEBI:18420"/>
    </ligand>
</feature>
<dbReference type="InterPro" id="IPR029119">
    <property type="entry name" value="MutY_C"/>
</dbReference>
<dbReference type="EMBL" id="UPXX01000032">
    <property type="protein sequence ID" value="VBB47636.1"/>
    <property type="molecule type" value="Genomic_DNA"/>
</dbReference>
<comment type="similarity">
    <text evidence="2">Belongs to the Nudix hydrolase family.</text>
</comment>
<sequence length="134" mass="15163">MNGRKPHYDVSAGILSEQGRILITRRPEGTHLEGLWEFPGGKQEAGETPEACLKREMMEELGIRVRLERPLATIDHAYASKSVTLHFFLCTREEGRPIARQGQAIRWVTVQELGALPFPPPDLKVIDILMNTFE</sequence>
<dbReference type="InterPro" id="IPR020476">
    <property type="entry name" value="Nudix_hydrolase"/>
</dbReference>
<evidence type="ECO:0000256" key="14">
    <source>
        <dbReference type="ARBA" id="ARBA00041592"/>
    </source>
</evidence>
<keyword evidence="3" id="KW-0515">Mutator protein</keyword>
<evidence type="ECO:0000256" key="5">
    <source>
        <dbReference type="ARBA" id="ARBA00022723"/>
    </source>
</evidence>
<feature type="binding site" evidence="18">
    <location>
        <position position="60"/>
    </location>
    <ligand>
        <name>Mg(2+)</name>
        <dbReference type="ChEBI" id="CHEBI:18420"/>
    </ligand>
</feature>
<feature type="binding site" evidence="17">
    <location>
        <position position="31"/>
    </location>
    <ligand>
        <name>8-oxo-dGTP</name>
        <dbReference type="ChEBI" id="CHEBI:77896"/>
    </ligand>
</feature>
<dbReference type="PROSITE" id="PS00893">
    <property type="entry name" value="NUDIX_BOX"/>
    <property type="match status" value="1"/>
</dbReference>
<evidence type="ECO:0000256" key="13">
    <source>
        <dbReference type="ARBA" id="ARBA00040794"/>
    </source>
</evidence>
<accession>A0A653AIN1</accession>
<evidence type="ECO:0000256" key="6">
    <source>
        <dbReference type="ARBA" id="ARBA00022763"/>
    </source>
</evidence>
<feature type="domain" description="Nudix hydrolase" evidence="19">
    <location>
        <begin position="5"/>
        <end position="131"/>
    </location>
</feature>
<dbReference type="CDD" id="cd03425">
    <property type="entry name" value="NUDIX_MutT_NudA_like"/>
    <property type="match status" value="1"/>
</dbReference>
<evidence type="ECO:0000259" key="19">
    <source>
        <dbReference type="PROSITE" id="PS51462"/>
    </source>
</evidence>
<keyword evidence="8 18" id="KW-0460">Magnesium</keyword>
<dbReference type="NCBIfam" id="TIGR00586">
    <property type="entry name" value="mutt"/>
    <property type="match status" value="1"/>
</dbReference>
<evidence type="ECO:0000256" key="4">
    <source>
        <dbReference type="ARBA" id="ARBA00022705"/>
    </source>
</evidence>
<comment type="catalytic activity">
    <reaction evidence="10">
        <text>8-oxo-dGTP + H2O = 8-oxo-dGMP + diphosphate + H(+)</text>
        <dbReference type="Rhea" id="RHEA:31575"/>
        <dbReference type="ChEBI" id="CHEBI:15377"/>
        <dbReference type="ChEBI" id="CHEBI:15378"/>
        <dbReference type="ChEBI" id="CHEBI:33019"/>
        <dbReference type="ChEBI" id="CHEBI:63224"/>
        <dbReference type="ChEBI" id="CHEBI:77896"/>
        <dbReference type="EC" id="3.6.1.55"/>
    </reaction>
</comment>
<dbReference type="PANTHER" id="PTHR47707:SF1">
    <property type="entry name" value="NUDIX HYDROLASE FAMILY PROTEIN"/>
    <property type="match status" value="1"/>
</dbReference>
<feature type="binding site" evidence="17">
    <location>
        <position position="26"/>
    </location>
    <ligand>
        <name>8-oxo-dGTP</name>
        <dbReference type="ChEBI" id="CHEBI:77896"/>
    </ligand>
</feature>
<dbReference type="PANTHER" id="PTHR47707">
    <property type="entry name" value="8-OXO-DGTP DIPHOSPHATASE"/>
    <property type="match status" value="1"/>
</dbReference>
<dbReference type="Gene3D" id="3.90.79.10">
    <property type="entry name" value="Nucleoside Triphosphate Pyrophosphohydrolase"/>
    <property type="match status" value="1"/>
</dbReference>
<dbReference type="GO" id="GO:0044715">
    <property type="term" value="F:8-oxo-dGDP phosphatase activity"/>
    <property type="evidence" value="ECO:0007669"/>
    <property type="project" value="TreeGrafter"/>
</dbReference>
<evidence type="ECO:0000256" key="18">
    <source>
        <dbReference type="PIRSR" id="PIRSR603561-2"/>
    </source>
</evidence>
<comment type="cofactor">
    <cofactor evidence="1 18">
        <name>Mg(2+)</name>
        <dbReference type="ChEBI" id="CHEBI:18420"/>
    </cofactor>
</comment>
<evidence type="ECO:0000256" key="15">
    <source>
        <dbReference type="ARBA" id="ARBA00041979"/>
    </source>
</evidence>
<proteinExistence type="inferred from homology"/>
<evidence type="ECO:0000256" key="16">
    <source>
        <dbReference type="ARBA" id="ARBA00042798"/>
    </source>
</evidence>
<name>A0A653AIN1_UNCDX</name>
<comment type="catalytic activity">
    <reaction evidence="11">
        <text>8-oxo-GTP + H2O = 8-oxo-GMP + diphosphate + H(+)</text>
        <dbReference type="Rhea" id="RHEA:67616"/>
        <dbReference type="ChEBI" id="CHEBI:15377"/>
        <dbReference type="ChEBI" id="CHEBI:15378"/>
        <dbReference type="ChEBI" id="CHEBI:33019"/>
        <dbReference type="ChEBI" id="CHEBI:143553"/>
        <dbReference type="ChEBI" id="CHEBI:145694"/>
    </reaction>
</comment>
<dbReference type="AlphaFoldDB" id="A0A653AIN1"/>
<dbReference type="InterPro" id="IPR015797">
    <property type="entry name" value="NUDIX_hydrolase-like_dom_sf"/>
</dbReference>
<dbReference type="Pfam" id="PF14815">
    <property type="entry name" value="NUDIX_4"/>
    <property type="match status" value="1"/>
</dbReference>
<evidence type="ECO:0000256" key="3">
    <source>
        <dbReference type="ARBA" id="ARBA00022457"/>
    </source>
</evidence>
<keyword evidence="4" id="KW-0235">DNA replication</keyword>
<dbReference type="PROSITE" id="PS51462">
    <property type="entry name" value="NUDIX"/>
    <property type="match status" value="1"/>
</dbReference>
<evidence type="ECO:0000256" key="17">
    <source>
        <dbReference type="PIRSR" id="PIRSR603561-1"/>
    </source>
</evidence>
<keyword evidence="5 18" id="KW-0479">Metal-binding</keyword>
<dbReference type="InterPro" id="IPR003561">
    <property type="entry name" value="Mutator_MutT"/>
</dbReference>
<dbReference type="GO" id="GO:0046872">
    <property type="term" value="F:metal ion binding"/>
    <property type="evidence" value="ECO:0007669"/>
    <property type="project" value="UniProtKB-KW"/>
</dbReference>
<keyword evidence="6" id="KW-0227">DNA damage</keyword>
<evidence type="ECO:0000256" key="10">
    <source>
        <dbReference type="ARBA" id="ARBA00035861"/>
    </source>
</evidence>
<dbReference type="GO" id="GO:0044716">
    <property type="term" value="F:8-oxo-GDP phosphatase activity"/>
    <property type="evidence" value="ECO:0007669"/>
    <property type="project" value="TreeGrafter"/>
</dbReference>
<evidence type="ECO:0000256" key="11">
    <source>
        <dbReference type="ARBA" id="ARBA00036904"/>
    </source>
</evidence>
<dbReference type="InterPro" id="IPR020084">
    <property type="entry name" value="NUDIX_hydrolase_CS"/>
</dbReference>
<keyword evidence="9" id="KW-0234">DNA repair</keyword>
<feature type="binding site" evidence="17">
    <location>
        <begin position="37"/>
        <end position="40"/>
    </location>
    <ligand>
        <name>8-oxo-dGTP</name>
        <dbReference type="ChEBI" id="CHEBI:77896"/>
    </ligand>
</feature>
<dbReference type="GO" id="GO:0006260">
    <property type="term" value="P:DNA replication"/>
    <property type="evidence" value="ECO:0007669"/>
    <property type="project" value="UniProtKB-KW"/>
</dbReference>
<dbReference type="InterPro" id="IPR047127">
    <property type="entry name" value="MutT-like"/>
</dbReference>
<dbReference type="InterPro" id="IPR000086">
    <property type="entry name" value="NUDIX_hydrolase_dom"/>
</dbReference>
<reference evidence="20" key="1">
    <citation type="submission" date="2018-07" db="EMBL/GenBank/DDBJ databases">
        <authorList>
            <consortium name="Genoscope - CEA"/>
            <person name="William W."/>
        </authorList>
    </citation>
    <scope>NUCLEOTIDE SEQUENCE</scope>
    <source>
        <strain evidence="20">IK1</strain>
    </source>
</reference>
<dbReference type="GO" id="GO:0008413">
    <property type="term" value="F:8-oxo-7,8-dihydroguanosine triphosphate pyrophosphatase activity"/>
    <property type="evidence" value="ECO:0007669"/>
    <property type="project" value="InterPro"/>
</dbReference>